<feature type="compositionally biased region" description="Polar residues" evidence="1">
    <location>
        <begin position="16"/>
        <end position="28"/>
    </location>
</feature>
<protein>
    <recommendedName>
        <fullName evidence="2">HMA domain-containing protein</fullName>
    </recommendedName>
</protein>
<organism evidence="3 4">
    <name type="scientific">Aspergillus cristatus</name>
    <name type="common">Chinese Fuzhuan brick tea-fermentation fungus</name>
    <name type="synonym">Eurotium cristatum</name>
    <dbReference type="NCBI Taxonomy" id="573508"/>
    <lineage>
        <taxon>Eukaryota</taxon>
        <taxon>Fungi</taxon>
        <taxon>Dikarya</taxon>
        <taxon>Ascomycota</taxon>
        <taxon>Pezizomycotina</taxon>
        <taxon>Eurotiomycetes</taxon>
        <taxon>Eurotiomycetidae</taxon>
        <taxon>Eurotiales</taxon>
        <taxon>Aspergillaceae</taxon>
        <taxon>Aspergillus</taxon>
        <taxon>Aspergillus subgen. Aspergillus</taxon>
    </lineage>
</organism>
<proteinExistence type="predicted"/>
<gene>
    <name evidence="3" type="ORF">SI65_06728</name>
</gene>
<dbReference type="Gene3D" id="3.30.70.100">
    <property type="match status" value="1"/>
</dbReference>
<dbReference type="GO" id="GO:0046872">
    <property type="term" value="F:metal ion binding"/>
    <property type="evidence" value="ECO:0007669"/>
    <property type="project" value="InterPro"/>
</dbReference>
<evidence type="ECO:0000313" key="4">
    <source>
        <dbReference type="Proteomes" id="UP000094569"/>
    </source>
</evidence>
<dbReference type="CDD" id="cd00371">
    <property type="entry name" value="HMA"/>
    <property type="match status" value="1"/>
</dbReference>
<feature type="compositionally biased region" description="Basic and acidic residues" evidence="1">
    <location>
        <begin position="1"/>
        <end position="14"/>
    </location>
</feature>
<dbReference type="EMBL" id="JXNT01000007">
    <property type="protein sequence ID" value="ODM17940.1"/>
    <property type="molecule type" value="Genomic_DNA"/>
</dbReference>
<dbReference type="VEuPathDB" id="FungiDB:SI65_06728"/>
<dbReference type="Pfam" id="PF00403">
    <property type="entry name" value="HMA"/>
    <property type="match status" value="1"/>
</dbReference>
<dbReference type="InterPro" id="IPR036163">
    <property type="entry name" value="HMA_dom_sf"/>
</dbReference>
<evidence type="ECO:0000259" key="2">
    <source>
        <dbReference type="Pfam" id="PF00403"/>
    </source>
</evidence>
<evidence type="ECO:0000256" key="1">
    <source>
        <dbReference type="SAM" id="MobiDB-lite"/>
    </source>
</evidence>
<comment type="caution">
    <text evidence="3">The sequence shown here is derived from an EMBL/GenBank/DDBJ whole genome shotgun (WGS) entry which is preliminary data.</text>
</comment>
<feature type="domain" description="HMA" evidence="2">
    <location>
        <begin position="324"/>
        <end position="352"/>
    </location>
</feature>
<feature type="compositionally biased region" description="Basic and acidic residues" evidence="1">
    <location>
        <begin position="155"/>
        <end position="170"/>
    </location>
</feature>
<accession>A0A1E3BAE0</accession>
<name>A0A1E3BAE0_ASPCR</name>
<keyword evidence="4" id="KW-1185">Reference proteome</keyword>
<dbReference type="InterPro" id="IPR006121">
    <property type="entry name" value="HMA_dom"/>
</dbReference>
<dbReference type="STRING" id="573508.A0A1E3BAE0"/>
<feature type="region of interest" description="Disordered" evidence="1">
    <location>
        <begin position="1"/>
        <end position="46"/>
    </location>
</feature>
<dbReference type="OrthoDB" id="5415126at2759"/>
<sequence length="386" mass="40907">MKDSTVDGNRDKGCCDNSSTGQLATTKPSCKGQVQDPSSSGTLEQAAKSNCCGGESLKNPSLGDIYSSCGGPTEQTQDGIGCGTKDKATADDCCTPSQPKQDREKGCCTVLEQPQAENDPNEPGCCDGKPSPCCDVSCLDRIALRECENTMSSEGSEHTTHECKGSKDGKPCSQHTSKTREKYTTTLEALGCICRALLALGQESCCAPLGVSGQKKRCSKTASVRRSTSVDSVRSVRAYGMSSGCCSKKQTGSIRCRTNDKSRANNSACSKSCCTSTTDCGVTDNRDDSCCTGEKIERQNETFAAVAPTIDPEKGLSGKEHVILSVSGMTCTGCETKLKRTLATIDSVKNLKDQLGTFPGRIRPTSQSWDLGRGYEAPGEDNRIQM</sequence>
<feature type="region of interest" description="Disordered" evidence="1">
    <location>
        <begin position="367"/>
        <end position="386"/>
    </location>
</feature>
<dbReference type="Proteomes" id="UP000094569">
    <property type="component" value="Unassembled WGS sequence"/>
</dbReference>
<reference evidence="3 4" key="1">
    <citation type="journal article" date="2016" name="BMC Genomics">
        <title>Comparative genomic and transcriptomic analyses of the Fuzhuan brick tea-fermentation fungus Aspergillus cristatus.</title>
        <authorList>
            <person name="Ge Y."/>
            <person name="Wang Y."/>
            <person name="Liu Y."/>
            <person name="Tan Y."/>
            <person name="Ren X."/>
            <person name="Zhang X."/>
            <person name="Hyde K.D."/>
            <person name="Liu Y."/>
            <person name="Liu Z."/>
        </authorList>
    </citation>
    <scope>NUCLEOTIDE SEQUENCE [LARGE SCALE GENOMIC DNA]</scope>
    <source>
        <strain evidence="3 4">GZAAS20.1005</strain>
    </source>
</reference>
<dbReference type="AlphaFoldDB" id="A0A1E3BAE0"/>
<evidence type="ECO:0000313" key="3">
    <source>
        <dbReference type="EMBL" id="ODM17940.1"/>
    </source>
</evidence>
<feature type="region of interest" description="Disordered" evidence="1">
    <location>
        <begin position="154"/>
        <end position="176"/>
    </location>
</feature>
<dbReference type="SUPFAM" id="SSF55008">
    <property type="entry name" value="HMA, heavy metal-associated domain"/>
    <property type="match status" value="1"/>
</dbReference>